<evidence type="ECO:0000313" key="1">
    <source>
        <dbReference type="EMBL" id="RUO57718.1"/>
    </source>
</evidence>
<dbReference type="RefSeq" id="WP_110573002.1">
    <property type="nucleotide sequence ID" value="NZ_PIPV01000002.1"/>
</dbReference>
<dbReference type="InterPro" id="IPR021372">
    <property type="entry name" value="DUF2989"/>
</dbReference>
<dbReference type="EMBL" id="PIPV01000002">
    <property type="protein sequence ID" value="RUO57718.1"/>
    <property type="molecule type" value="Genomic_DNA"/>
</dbReference>
<organism evidence="1 2">
    <name type="scientific">Idiomarina fontislapidosi</name>
    <dbReference type="NCBI Taxonomy" id="263723"/>
    <lineage>
        <taxon>Bacteria</taxon>
        <taxon>Pseudomonadati</taxon>
        <taxon>Pseudomonadota</taxon>
        <taxon>Gammaproteobacteria</taxon>
        <taxon>Alteromonadales</taxon>
        <taxon>Idiomarinaceae</taxon>
        <taxon>Idiomarina</taxon>
    </lineage>
</organism>
<protein>
    <submittedName>
        <fullName evidence="1">DUF2989 domain-containing protein</fullName>
    </submittedName>
</protein>
<name>A0A432Y9S9_9GAMM</name>
<dbReference type="Proteomes" id="UP000287330">
    <property type="component" value="Unassembled WGS sequence"/>
</dbReference>
<proteinExistence type="predicted"/>
<accession>A0A432Y9S9</accession>
<reference evidence="2" key="1">
    <citation type="journal article" date="2018" name="Front. Microbiol.">
        <title>Genome-Based Analysis Reveals the Taxonomy and Diversity of the Family Idiomarinaceae.</title>
        <authorList>
            <person name="Liu Y."/>
            <person name="Lai Q."/>
            <person name="Shao Z."/>
        </authorList>
    </citation>
    <scope>NUCLEOTIDE SEQUENCE [LARGE SCALE GENOMIC DNA]</scope>
    <source>
        <strain evidence="2">F23</strain>
    </source>
</reference>
<evidence type="ECO:0000313" key="2">
    <source>
        <dbReference type="Proteomes" id="UP000287330"/>
    </source>
</evidence>
<sequence length="277" mass="32383">MTYVRSIGLNAVIATVFFTLSGCEQRPITVREACEALPDICSDLNQDNWCNAERRQLILTRYANETDESPAHQYYLLKDLQSYSQCIELASSIEHRKLKAKQSHRIEAYINSLNNIEKLAKQTRDSEHPLLLYWHWANRSDMDALDRLLELEGKAIMQTSELQFALATYYAKEDNAKMLDYLYRSLRLYTPEQRFNVEIPESLVTHYLNSQLVDEAYIWALVAIHFESEVLKMDNLHHIFMQKDERKQSLAQLAEIIIEQIEEGQFNLKSDWSVPTN</sequence>
<dbReference type="OrthoDB" id="5900133at2"/>
<keyword evidence="2" id="KW-1185">Reference proteome</keyword>
<dbReference type="AlphaFoldDB" id="A0A432Y9S9"/>
<comment type="caution">
    <text evidence="1">The sequence shown here is derived from an EMBL/GenBank/DDBJ whole genome shotgun (WGS) entry which is preliminary data.</text>
</comment>
<dbReference type="Pfam" id="PF11207">
    <property type="entry name" value="DUF2989"/>
    <property type="match status" value="1"/>
</dbReference>
<gene>
    <name evidence="1" type="ORF">CWE25_04420</name>
</gene>
<dbReference type="PROSITE" id="PS51257">
    <property type="entry name" value="PROKAR_LIPOPROTEIN"/>
    <property type="match status" value="1"/>
</dbReference>